<sequence>MSEPSLHYPFADAPAAGHTCEVAPGVRWLRMPMPFPPGHINLWLLEDDGRWAIVDSGLATADTRALWARLLADYRPSRLICTHFHHDHAGLAGELTREYAIPFSMSPPEWAELMRLARQHSGDDAASRAFFLHHGLPAATLTAAIAAFSDEGFAGAPPDAYHALFAGDTLQIGGASWQVLVGEGHSPGHVLLYCAEKSVLIAGDQLLPKITPSVGLNAGNAAGDPLDGWLASMRALQGLPADTLVLPSHQLPFVGAGVRAAQIIAYHEAQLTRLRTLAADTPGCAHALARALFTRLTGAVSELMAVSETLAHLRYLETRGQCLHETGADGVERWQAHAPA</sequence>
<dbReference type="RefSeq" id="WP_163315952.1">
    <property type="nucleotide sequence ID" value="NZ_JAAGAA010000005.1"/>
</dbReference>
<reference evidence="2 3" key="1">
    <citation type="submission" date="2020-02" db="EMBL/GenBank/DDBJ databases">
        <authorList>
            <person name="Yang Z."/>
        </authorList>
    </citation>
    <scope>NUCLEOTIDE SEQUENCE [LARGE SCALE GENOMIC DNA]</scope>
    <source>
        <strain evidence="2 3">HX-7-9</strain>
    </source>
</reference>
<dbReference type="InterPro" id="IPR036388">
    <property type="entry name" value="WH-like_DNA-bd_sf"/>
</dbReference>
<comment type="caution">
    <text evidence="2">The sequence shown here is derived from an EMBL/GenBank/DDBJ whole genome shotgun (WGS) entry which is preliminary data.</text>
</comment>
<name>A0A6B2KRI1_9NEIS</name>
<keyword evidence="3" id="KW-1185">Reference proteome</keyword>
<dbReference type="PANTHER" id="PTHR23131:SF4">
    <property type="entry name" value="METALLO-BETA-LACTAMASE SUPERFAMILY POTEIN"/>
    <property type="match status" value="1"/>
</dbReference>
<evidence type="ECO:0000259" key="1">
    <source>
        <dbReference type="SMART" id="SM00849"/>
    </source>
</evidence>
<proteinExistence type="predicted"/>
<dbReference type="Pfam" id="PF00753">
    <property type="entry name" value="Lactamase_B"/>
    <property type="match status" value="1"/>
</dbReference>
<dbReference type="Gene3D" id="3.60.15.10">
    <property type="entry name" value="Ribonuclease Z/Hydroxyacylglutathione hydrolase-like"/>
    <property type="match status" value="1"/>
</dbReference>
<evidence type="ECO:0000313" key="3">
    <source>
        <dbReference type="Proteomes" id="UP000482578"/>
    </source>
</evidence>
<dbReference type="SUPFAM" id="SSF56281">
    <property type="entry name" value="Metallo-hydrolase/oxidoreductase"/>
    <property type="match status" value="1"/>
</dbReference>
<evidence type="ECO:0000313" key="2">
    <source>
        <dbReference type="EMBL" id="NDV12744.1"/>
    </source>
</evidence>
<organism evidence="2 3">
    <name type="scientific">Crenobacter caeni</name>
    <dbReference type="NCBI Taxonomy" id="2705474"/>
    <lineage>
        <taxon>Bacteria</taxon>
        <taxon>Pseudomonadati</taxon>
        <taxon>Pseudomonadota</taxon>
        <taxon>Betaproteobacteria</taxon>
        <taxon>Neisseriales</taxon>
        <taxon>Neisseriaceae</taxon>
        <taxon>Crenobacter</taxon>
    </lineage>
</organism>
<dbReference type="AlphaFoldDB" id="A0A6B2KRI1"/>
<dbReference type="InterPro" id="IPR036866">
    <property type="entry name" value="RibonucZ/Hydroxyglut_hydro"/>
</dbReference>
<dbReference type="Gene3D" id="1.10.10.10">
    <property type="entry name" value="Winged helix-like DNA-binding domain superfamily/Winged helix DNA-binding domain"/>
    <property type="match status" value="1"/>
</dbReference>
<dbReference type="InterPro" id="IPR001279">
    <property type="entry name" value="Metallo-B-lactamas"/>
</dbReference>
<dbReference type="EMBL" id="JAAGAA010000005">
    <property type="protein sequence ID" value="NDV12744.1"/>
    <property type="molecule type" value="Genomic_DNA"/>
</dbReference>
<dbReference type="PANTHER" id="PTHR23131">
    <property type="entry name" value="ENDORIBONUCLEASE LACTB2"/>
    <property type="match status" value="1"/>
</dbReference>
<protein>
    <submittedName>
        <fullName evidence="2">MBL fold metallo-hydrolase</fullName>
    </submittedName>
</protein>
<accession>A0A6B2KRI1</accession>
<dbReference type="SMART" id="SM00849">
    <property type="entry name" value="Lactamase_B"/>
    <property type="match status" value="1"/>
</dbReference>
<dbReference type="InterPro" id="IPR050662">
    <property type="entry name" value="Sec-metab_biosynth-thioest"/>
</dbReference>
<feature type="domain" description="Metallo-beta-lactamase" evidence="1">
    <location>
        <begin position="39"/>
        <end position="249"/>
    </location>
</feature>
<gene>
    <name evidence="2" type="ORF">GZH52_08000</name>
</gene>
<dbReference type="Proteomes" id="UP000482578">
    <property type="component" value="Unassembled WGS sequence"/>
</dbReference>
<keyword evidence="2" id="KW-0378">Hydrolase</keyword>
<dbReference type="GO" id="GO:0016787">
    <property type="term" value="F:hydrolase activity"/>
    <property type="evidence" value="ECO:0007669"/>
    <property type="project" value="UniProtKB-KW"/>
</dbReference>